<dbReference type="InterPro" id="IPR029062">
    <property type="entry name" value="Class_I_gatase-like"/>
</dbReference>
<organism evidence="2 3">
    <name type="scientific">Lysinibacillus telephonicus</name>
    <dbReference type="NCBI Taxonomy" id="1714840"/>
    <lineage>
        <taxon>Bacteria</taxon>
        <taxon>Bacillati</taxon>
        <taxon>Bacillota</taxon>
        <taxon>Bacilli</taxon>
        <taxon>Bacillales</taxon>
        <taxon>Bacillaceae</taxon>
        <taxon>Lysinibacillus</taxon>
    </lineage>
</organism>
<comment type="caution">
    <text evidence="2">The sequence shown here is derived from an EMBL/GenBank/DDBJ whole genome shotgun (WGS) entry which is preliminary data.</text>
</comment>
<dbReference type="CDD" id="cd03139">
    <property type="entry name" value="GATase1_PfpI_2"/>
    <property type="match status" value="1"/>
</dbReference>
<proteinExistence type="predicted"/>
<dbReference type="Proteomes" id="UP000276349">
    <property type="component" value="Unassembled WGS sequence"/>
</dbReference>
<evidence type="ECO:0000259" key="1">
    <source>
        <dbReference type="Pfam" id="PF01965"/>
    </source>
</evidence>
<dbReference type="OrthoDB" id="9803764at2"/>
<sequence length="334" mass="36152">MHIQIVLFDGFDLLDAIAPYEVFTAAAMYSNEEVTVKLVSAEGKRLVTSGVNHLQIQASEKLDLSRKGIILIPGASGSVHDNGSYSVPVKLQQATETELSHLLKEAMMKPDILLATVCGGSCILAMDGLLEGRHAVTHHMGMDLLSATGAIPVNARVVDDGNLITGGGVTSGLDVALYLVERELGPQIAHAIEQLFEHERRGTIWKAEGNVPKESKHENTVEATRQPSTIQSNEIWDFQGKWDTIISTPIGKLSVLIDLSTNDGQIVGTAKQGEEIVSLDNPFLEGNQLKWSMKVTKPMRLTLKFSVSIDGNQMIGEVKAGMLPSSKLIGHRLT</sequence>
<dbReference type="AlphaFoldDB" id="A0A431UFB4"/>
<evidence type="ECO:0000313" key="3">
    <source>
        <dbReference type="Proteomes" id="UP000276349"/>
    </source>
</evidence>
<dbReference type="InterPro" id="IPR052158">
    <property type="entry name" value="INH-QAR"/>
</dbReference>
<dbReference type="Gene3D" id="3.40.50.880">
    <property type="match status" value="1"/>
</dbReference>
<gene>
    <name evidence="2" type="ORF">EKG35_18245</name>
</gene>
<dbReference type="GO" id="GO:0006355">
    <property type="term" value="P:regulation of DNA-templated transcription"/>
    <property type="evidence" value="ECO:0007669"/>
    <property type="project" value="TreeGrafter"/>
</dbReference>
<protein>
    <submittedName>
        <fullName evidence="2">DJ-1/PfpI family protein</fullName>
    </submittedName>
</protein>
<dbReference type="SUPFAM" id="SSF52317">
    <property type="entry name" value="Class I glutamine amidotransferase-like"/>
    <property type="match status" value="1"/>
</dbReference>
<feature type="domain" description="DJ-1/PfpI" evidence="1">
    <location>
        <begin position="2"/>
        <end position="181"/>
    </location>
</feature>
<evidence type="ECO:0000313" key="2">
    <source>
        <dbReference type="EMBL" id="RTQ88020.1"/>
    </source>
</evidence>
<keyword evidence="3" id="KW-1185">Reference proteome</keyword>
<dbReference type="PANTHER" id="PTHR43130">
    <property type="entry name" value="ARAC-FAMILY TRANSCRIPTIONAL REGULATOR"/>
    <property type="match status" value="1"/>
</dbReference>
<dbReference type="EMBL" id="RXNR01000083">
    <property type="protein sequence ID" value="RTQ88020.1"/>
    <property type="molecule type" value="Genomic_DNA"/>
</dbReference>
<dbReference type="InterPro" id="IPR002818">
    <property type="entry name" value="DJ-1/PfpI"/>
</dbReference>
<dbReference type="Pfam" id="PF01965">
    <property type="entry name" value="DJ-1_PfpI"/>
    <property type="match status" value="1"/>
</dbReference>
<accession>A0A431UFB4</accession>
<dbReference type="RefSeq" id="WP_126295979.1">
    <property type="nucleotide sequence ID" value="NZ_RXNR01000083.1"/>
</dbReference>
<dbReference type="PANTHER" id="PTHR43130:SF2">
    <property type="entry name" value="DJ-1_PFPI DOMAIN-CONTAINING PROTEIN"/>
    <property type="match status" value="1"/>
</dbReference>
<name>A0A431UFB4_9BACI</name>
<reference evidence="2 3" key="1">
    <citation type="submission" date="2018-12" db="EMBL/GenBank/DDBJ databases">
        <authorList>
            <person name="Yu L."/>
        </authorList>
    </citation>
    <scope>NUCLEOTIDE SEQUENCE [LARGE SCALE GENOMIC DNA]</scope>
    <source>
        <strain evidence="2 3">S5H2222</strain>
    </source>
</reference>